<keyword evidence="4" id="KW-1185">Reference proteome</keyword>
<proteinExistence type="predicted"/>
<dbReference type="PANTHER" id="PTHR43031:SF1">
    <property type="entry name" value="PYRIDINE NUCLEOTIDE-DISULPHIDE OXIDOREDUCTASE"/>
    <property type="match status" value="1"/>
</dbReference>
<dbReference type="GO" id="GO:0004792">
    <property type="term" value="F:thiosulfate-cyanide sulfurtransferase activity"/>
    <property type="evidence" value="ECO:0007669"/>
    <property type="project" value="InterPro"/>
</dbReference>
<sequence length="190" mass="19579">MTTNLTIDAARERIDELTVVDVRTPGEFASGHLPGAHNIPVDDLDEALPALREAAARRPLLVVCASGNRSVNACAILAKNGIAALSLDGGTSGWAASGAGLRRPAGAPAKTVWAMDRQVRFTAGGLVLLGLLLGLLVHPAFQLLSAGVAAGLVYSAVSNTCAMAAMLGKLPHNRTDRTDLRATLAAIRQG</sequence>
<dbReference type="Gene3D" id="6.10.140.1340">
    <property type="match status" value="1"/>
</dbReference>
<dbReference type="RefSeq" id="WP_153452307.1">
    <property type="nucleotide sequence ID" value="NZ_WEGJ01000008.1"/>
</dbReference>
<evidence type="ECO:0000256" key="1">
    <source>
        <dbReference type="SAM" id="Phobius"/>
    </source>
</evidence>
<protein>
    <submittedName>
        <fullName evidence="3">Inner membrane protein YgaP</fullName>
    </submittedName>
</protein>
<evidence type="ECO:0000313" key="3">
    <source>
        <dbReference type="EMBL" id="MQY12697.1"/>
    </source>
</evidence>
<organism evidence="3 4">
    <name type="scientific">Streptomyces smaragdinus</name>
    <dbReference type="NCBI Taxonomy" id="2585196"/>
    <lineage>
        <taxon>Bacteria</taxon>
        <taxon>Bacillati</taxon>
        <taxon>Actinomycetota</taxon>
        <taxon>Actinomycetes</taxon>
        <taxon>Kitasatosporales</taxon>
        <taxon>Streptomycetaceae</taxon>
        <taxon>Streptomyces</taxon>
    </lineage>
</organism>
<dbReference type="InterPro" id="IPR001763">
    <property type="entry name" value="Rhodanese-like_dom"/>
</dbReference>
<reference evidence="3 4" key="1">
    <citation type="submission" date="2019-10" db="EMBL/GenBank/DDBJ databases">
        <title>Streptomyces smaragdinus sp. nov. and Streptomyces fabii sp. nov., isolated from the gut of fungus growing-termite Macrotermes natalensis.</title>
        <authorList>
            <person name="Schwitalla J."/>
            <person name="Benndorf R."/>
            <person name="Martin K."/>
            <person name="De Beer W."/>
            <person name="Kaster A.-K."/>
            <person name="Vollmers J."/>
            <person name="Poulsen M."/>
            <person name="Beemelmanns C."/>
        </authorList>
    </citation>
    <scope>NUCLEOTIDE SEQUENCE [LARGE SCALE GENOMIC DNA]</scope>
    <source>
        <strain evidence="3 4">RB5</strain>
    </source>
</reference>
<dbReference type="Gene3D" id="3.40.250.10">
    <property type="entry name" value="Rhodanese-like domain"/>
    <property type="match status" value="1"/>
</dbReference>
<evidence type="ECO:0000259" key="2">
    <source>
        <dbReference type="PROSITE" id="PS50206"/>
    </source>
</evidence>
<dbReference type="OrthoDB" id="9800872at2"/>
<dbReference type="CDD" id="cd00158">
    <property type="entry name" value="RHOD"/>
    <property type="match status" value="1"/>
</dbReference>
<dbReference type="Pfam" id="PF11127">
    <property type="entry name" value="YgaP-like_TM"/>
    <property type="match status" value="1"/>
</dbReference>
<evidence type="ECO:0000313" key="4">
    <source>
        <dbReference type="Proteomes" id="UP000466345"/>
    </source>
</evidence>
<dbReference type="InterPro" id="IPR036873">
    <property type="entry name" value="Rhodanese-like_dom_sf"/>
</dbReference>
<dbReference type="InterPro" id="IPR050229">
    <property type="entry name" value="GlpE_sulfurtransferase"/>
</dbReference>
<feature type="transmembrane region" description="Helical" evidence="1">
    <location>
        <begin position="119"/>
        <end position="137"/>
    </location>
</feature>
<feature type="transmembrane region" description="Helical" evidence="1">
    <location>
        <begin position="143"/>
        <end position="167"/>
    </location>
</feature>
<dbReference type="Proteomes" id="UP000466345">
    <property type="component" value="Unassembled WGS sequence"/>
</dbReference>
<dbReference type="Pfam" id="PF00581">
    <property type="entry name" value="Rhodanese"/>
    <property type="match status" value="1"/>
</dbReference>
<gene>
    <name evidence="3" type="primary">ygaP_2</name>
    <name evidence="3" type="ORF">SRB5_28350</name>
</gene>
<name>A0A7K0CGU4_9ACTN</name>
<dbReference type="EMBL" id="WEGJ01000008">
    <property type="protein sequence ID" value="MQY12697.1"/>
    <property type="molecule type" value="Genomic_DNA"/>
</dbReference>
<dbReference type="SMART" id="SM00450">
    <property type="entry name" value="RHOD"/>
    <property type="match status" value="1"/>
</dbReference>
<keyword evidence="1" id="KW-1133">Transmembrane helix</keyword>
<accession>A0A7K0CGU4</accession>
<keyword evidence="1" id="KW-0812">Transmembrane</keyword>
<dbReference type="AlphaFoldDB" id="A0A7K0CGU4"/>
<comment type="caution">
    <text evidence="3">The sequence shown here is derived from an EMBL/GenBank/DDBJ whole genome shotgun (WGS) entry which is preliminary data.</text>
</comment>
<dbReference type="PANTHER" id="PTHR43031">
    <property type="entry name" value="FAD-DEPENDENT OXIDOREDUCTASE"/>
    <property type="match status" value="1"/>
</dbReference>
<dbReference type="InterPro" id="IPR021309">
    <property type="entry name" value="YgaP-like_TM"/>
</dbReference>
<dbReference type="InterPro" id="IPR001307">
    <property type="entry name" value="Thiosulphate_STrfase_CS"/>
</dbReference>
<feature type="domain" description="Rhodanese" evidence="2">
    <location>
        <begin position="13"/>
        <end position="103"/>
    </location>
</feature>
<keyword evidence="1" id="KW-0472">Membrane</keyword>
<dbReference type="SUPFAM" id="SSF52821">
    <property type="entry name" value="Rhodanese/Cell cycle control phosphatase"/>
    <property type="match status" value="1"/>
</dbReference>
<dbReference type="PROSITE" id="PS00380">
    <property type="entry name" value="RHODANESE_1"/>
    <property type="match status" value="1"/>
</dbReference>
<dbReference type="PROSITE" id="PS50206">
    <property type="entry name" value="RHODANESE_3"/>
    <property type="match status" value="1"/>
</dbReference>